<evidence type="ECO:0000313" key="2">
    <source>
        <dbReference type="Proteomes" id="UP000789366"/>
    </source>
</evidence>
<dbReference type="EMBL" id="CAJVPW010011645">
    <property type="protein sequence ID" value="CAG8627692.1"/>
    <property type="molecule type" value="Genomic_DNA"/>
</dbReference>
<feature type="non-terminal residue" evidence="1">
    <location>
        <position position="1"/>
    </location>
</feature>
<keyword evidence="2" id="KW-1185">Reference proteome</keyword>
<sequence length="60" mass="7026">SNFSKTQNQVCENWKLEYRIQCWAIGLTLSTGPINWNIELINPDFEIQNQNWTNGKGIKK</sequence>
<evidence type="ECO:0000313" key="1">
    <source>
        <dbReference type="EMBL" id="CAG8627692.1"/>
    </source>
</evidence>
<comment type="caution">
    <text evidence="1">The sequence shown here is derived from an EMBL/GenBank/DDBJ whole genome shotgun (WGS) entry which is preliminary data.</text>
</comment>
<proteinExistence type="predicted"/>
<organism evidence="1 2">
    <name type="scientific">Cetraspora pellucida</name>
    <dbReference type="NCBI Taxonomy" id="1433469"/>
    <lineage>
        <taxon>Eukaryota</taxon>
        <taxon>Fungi</taxon>
        <taxon>Fungi incertae sedis</taxon>
        <taxon>Mucoromycota</taxon>
        <taxon>Glomeromycotina</taxon>
        <taxon>Glomeromycetes</taxon>
        <taxon>Diversisporales</taxon>
        <taxon>Gigasporaceae</taxon>
        <taxon>Cetraspora</taxon>
    </lineage>
</organism>
<gene>
    <name evidence="1" type="ORF">SPELUC_LOCUS8108</name>
</gene>
<reference evidence="1" key="1">
    <citation type="submission" date="2021-06" db="EMBL/GenBank/DDBJ databases">
        <authorList>
            <person name="Kallberg Y."/>
            <person name="Tangrot J."/>
            <person name="Rosling A."/>
        </authorList>
    </citation>
    <scope>NUCLEOTIDE SEQUENCE</scope>
    <source>
        <strain evidence="1">28 12/20/2015</strain>
    </source>
</reference>
<name>A0ACA9N1A7_9GLOM</name>
<protein>
    <submittedName>
        <fullName evidence="1">9876_t:CDS:1</fullName>
    </submittedName>
</protein>
<accession>A0ACA9N1A7</accession>
<dbReference type="Proteomes" id="UP000789366">
    <property type="component" value="Unassembled WGS sequence"/>
</dbReference>